<name>A0A6A5G2A3_CAERE</name>
<dbReference type="SUPFAM" id="SSF50630">
    <property type="entry name" value="Acid proteases"/>
    <property type="match status" value="1"/>
</dbReference>
<proteinExistence type="predicted"/>
<protein>
    <recommendedName>
        <fullName evidence="3">Peptidase A1 domain-containing protein</fullName>
    </recommendedName>
</protein>
<comment type="caution">
    <text evidence="1">The sequence shown here is derived from an EMBL/GenBank/DDBJ whole genome shotgun (WGS) entry which is preliminary data.</text>
</comment>
<accession>A0A6A5G2A3</accession>
<gene>
    <name evidence="1" type="ORF">GCK72_025545</name>
</gene>
<evidence type="ECO:0008006" key="3">
    <source>
        <dbReference type="Google" id="ProtNLM"/>
    </source>
</evidence>
<dbReference type="AlphaFoldDB" id="A0A6A5G2A3"/>
<dbReference type="KEGG" id="crq:GCK72_025545"/>
<dbReference type="EMBL" id="WUAV01000006">
    <property type="protein sequence ID" value="KAF1749078.1"/>
    <property type="molecule type" value="Genomic_DNA"/>
</dbReference>
<dbReference type="Proteomes" id="UP000483820">
    <property type="component" value="Chromosome X"/>
</dbReference>
<dbReference type="RefSeq" id="XP_053579948.1">
    <property type="nucleotide sequence ID" value="XM_053736382.1"/>
</dbReference>
<dbReference type="CTD" id="78777927"/>
<dbReference type="GeneID" id="78777927"/>
<organism evidence="1 2">
    <name type="scientific">Caenorhabditis remanei</name>
    <name type="common">Caenorhabditis vulgaris</name>
    <dbReference type="NCBI Taxonomy" id="31234"/>
    <lineage>
        <taxon>Eukaryota</taxon>
        <taxon>Metazoa</taxon>
        <taxon>Ecdysozoa</taxon>
        <taxon>Nematoda</taxon>
        <taxon>Chromadorea</taxon>
        <taxon>Rhabditida</taxon>
        <taxon>Rhabditina</taxon>
        <taxon>Rhabditomorpha</taxon>
        <taxon>Rhabditoidea</taxon>
        <taxon>Rhabditidae</taxon>
        <taxon>Peloderinae</taxon>
        <taxon>Caenorhabditis</taxon>
    </lineage>
</organism>
<evidence type="ECO:0000313" key="2">
    <source>
        <dbReference type="Proteomes" id="UP000483820"/>
    </source>
</evidence>
<reference evidence="1 2" key="1">
    <citation type="submission" date="2019-12" db="EMBL/GenBank/DDBJ databases">
        <title>Chromosome-level assembly of the Caenorhabditis remanei genome.</title>
        <authorList>
            <person name="Teterina A.A."/>
            <person name="Willis J.H."/>
            <person name="Phillips P.C."/>
        </authorList>
    </citation>
    <scope>NUCLEOTIDE SEQUENCE [LARGE SCALE GENOMIC DNA]</scope>
    <source>
        <strain evidence="1 2">PX506</strain>
        <tissue evidence="1">Whole organism</tissue>
    </source>
</reference>
<dbReference type="InterPro" id="IPR021109">
    <property type="entry name" value="Peptidase_aspartic_dom_sf"/>
</dbReference>
<sequence length="181" mass="20232">MDMHNQSGFFLSGADSSFGVLAVPYDGYDIMLTDINEAVIEKIGIAEDVKHLSLAEFSVPAYPVQGILYGPHSRLMVPLIFQPYQNPDSPAIYVWCLIDTGSPFTCLSVKTLEAFYGAGNVVDNTYYPFAIQDQRSRIECQVSRVGTHFEHVNVLGINSLSKLKLNMDINWDTDTFKLIKK</sequence>
<evidence type="ECO:0000313" key="1">
    <source>
        <dbReference type="EMBL" id="KAF1749078.1"/>
    </source>
</evidence>